<comment type="caution">
    <text evidence="2">The sequence shown here is derived from an EMBL/GenBank/DDBJ whole genome shotgun (WGS) entry which is preliminary data.</text>
</comment>
<dbReference type="Proteomes" id="UP000653472">
    <property type="component" value="Unassembled WGS sequence"/>
</dbReference>
<evidence type="ECO:0000313" key="2">
    <source>
        <dbReference type="EMBL" id="NKF21646.1"/>
    </source>
</evidence>
<keyword evidence="2" id="KW-0808">Transferase</keyword>
<dbReference type="Pfam" id="PF04230">
    <property type="entry name" value="PS_pyruv_trans"/>
    <property type="match status" value="1"/>
</dbReference>
<reference evidence="2" key="1">
    <citation type="submission" date="2020-03" db="EMBL/GenBank/DDBJ databases">
        <title>Solimonas marina sp. nov., isolated from deep seawater of the Pacific Ocean.</title>
        <authorList>
            <person name="Liu X."/>
            <person name="Lai Q."/>
            <person name="Sun F."/>
            <person name="Gai Y."/>
            <person name="Li G."/>
            <person name="Shao Z."/>
        </authorList>
    </citation>
    <scope>NUCLEOTIDE SEQUENCE</scope>
    <source>
        <strain evidence="2">C16B3</strain>
    </source>
</reference>
<feature type="domain" description="Polysaccharide pyruvyl transferase" evidence="1">
    <location>
        <begin position="12"/>
        <end position="224"/>
    </location>
</feature>
<proteinExistence type="predicted"/>
<organism evidence="2 3">
    <name type="scientific">Solimonas marina</name>
    <dbReference type="NCBI Taxonomy" id="2714601"/>
    <lineage>
        <taxon>Bacteria</taxon>
        <taxon>Pseudomonadati</taxon>
        <taxon>Pseudomonadota</taxon>
        <taxon>Gammaproteobacteria</taxon>
        <taxon>Nevskiales</taxon>
        <taxon>Nevskiaceae</taxon>
        <taxon>Solimonas</taxon>
    </lineage>
</organism>
<name>A0A969W9Z2_9GAMM</name>
<dbReference type="AlphaFoldDB" id="A0A969W9Z2"/>
<sequence length="319" mass="35835">MKIVFSATRQWNPGDEFILRGCIRAFALAGVDVMPVLFNRHPQIRPAHRRRARWGLGALKSLRARARPFFDNSVKDATDIGFADAVVFAGSPQWRGARVRTLYEKIAAHDVPTCFLGLGTNRHFRFDRRHFSKLELDVLQRSRLITCRDPLTTECLQPLPVRHLPCPAFLSAERVQRRTTIRRVALIFGSDQAVTSNNISPATFAYLCELYARLIAAHGTSIEFELVAHYIDELPHFFARRFAICRCAIRTTRVITPTSIHATTSSSGIACTASASPPRRAYPEFVSCTTCAGKRRVASGRSCCRPARRSTRRCASSMQ</sequence>
<accession>A0A969W9Z2</accession>
<evidence type="ECO:0000313" key="3">
    <source>
        <dbReference type="Proteomes" id="UP000653472"/>
    </source>
</evidence>
<evidence type="ECO:0000259" key="1">
    <source>
        <dbReference type="Pfam" id="PF04230"/>
    </source>
</evidence>
<dbReference type="GO" id="GO:0016740">
    <property type="term" value="F:transferase activity"/>
    <property type="evidence" value="ECO:0007669"/>
    <property type="project" value="UniProtKB-KW"/>
</dbReference>
<dbReference type="EMBL" id="JAAVXB010000002">
    <property type="protein sequence ID" value="NKF21646.1"/>
    <property type="molecule type" value="Genomic_DNA"/>
</dbReference>
<dbReference type="InterPro" id="IPR007345">
    <property type="entry name" value="Polysacch_pyruvyl_Trfase"/>
</dbReference>
<keyword evidence="3" id="KW-1185">Reference proteome</keyword>
<gene>
    <name evidence="2" type="ORF">G7Y82_04905</name>
</gene>
<protein>
    <submittedName>
        <fullName evidence="2">Polysaccharide pyruvyl transferase family protein</fullName>
    </submittedName>
</protein>